<dbReference type="RefSeq" id="WP_111274569.1">
    <property type="nucleotide sequence ID" value="NZ_QFYS01000001.1"/>
</dbReference>
<feature type="domain" description="Response regulatory" evidence="8">
    <location>
        <begin position="2"/>
        <end position="116"/>
    </location>
</feature>
<dbReference type="PROSITE" id="PS51755">
    <property type="entry name" value="OMPR_PHOB"/>
    <property type="match status" value="1"/>
</dbReference>
<evidence type="ECO:0000256" key="5">
    <source>
        <dbReference type="ARBA" id="ARBA00023163"/>
    </source>
</evidence>
<evidence type="ECO:0000313" key="10">
    <source>
        <dbReference type="EMBL" id="RAK69078.1"/>
    </source>
</evidence>
<dbReference type="FunFam" id="3.40.50.2300:FF:000002">
    <property type="entry name" value="DNA-binding response regulator PhoP"/>
    <property type="match status" value="1"/>
</dbReference>
<dbReference type="GO" id="GO:0005829">
    <property type="term" value="C:cytosol"/>
    <property type="evidence" value="ECO:0007669"/>
    <property type="project" value="TreeGrafter"/>
</dbReference>
<evidence type="ECO:0000256" key="3">
    <source>
        <dbReference type="ARBA" id="ARBA00023015"/>
    </source>
</evidence>
<evidence type="ECO:0000256" key="6">
    <source>
        <dbReference type="PROSITE-ProRule" id="PRU00169"/>
    </source>
</evidence>
<dbReference type="CDD" id="cd17624">
    <property type="entry name" value="REC_OmpR_PmrA-like"/>
    <property type="match status" value="1"/>
</dbReference>
<gene>
    <name evidence="10" type="ORF">DJ019_03470</name>
</gene>
<dbReference type="InterPro" id="IPR011006">
    <property type="entry name" value="CheY-like_superfamily"/>
</dbReference>
<dbReference type="AlphaFoldDB" id="A0A328BVI9"/>
<accession>A0A328BVI9</accession>
<evidence type="ECO:0000256" key="7">
    <source>
        <dbReference type="PROSITE-ProRule" id="PRU01091"/>
    </source>
</evidence>
<organism evidence="10 11">
    <name type="scientific">Phenylobacterium kunshanense</name>
    <dbReference type="NCBI Taxonomy" id="1445034"/>
    <lineage>
        <taxon>Bacteria</taxon>
        <taxon>Pseudomonadati</taxon>
        <taxon>Pseudomonadota</taxon>
        <taxon>Alphaproteobacteria</taxon>
        <taxon>Caulobacterales</taxon>
        <taxon>Caulobacteraceae</taxon>
        <taxon>Phenylobacterium</taxon>
    </lineage>
</organism>
<dbReference type="OrthoDB" id="9780278at2"/>
<dbReference type="Pfam" id="PF00486">
    <property type="entry name" value="Trans_reg_C"/>
    <property type="match status" value="1"/>
</dbReference>
<dbReference type="PANTHER" id="PTHR48111">
    <property type="entry name" value="REGULATOR OF RPOS"/>
    <property type="match status" value="1"/>
</dbReference>
<reference evidence="10 11" key="1">
    <citation type="submission" date="2018-05" db="EMBL/GenBank/DDBJ databases">
        <authorList>
            <person name="Lanie J.A."/>
            <person name="Ng W.-L."/>
            <person name="Kazmierczak K.M."/>
            <person name="Andrzejewski T.M."/>
            <person name="Davidsen T.M."/>
            <person name="Wayne K.J."/>
            <person name="Tettelin H."/>
            <person name="Glass J.I."/>
            <person name="Rusch D."/>
            <person name="Podicherti R."/>
            <person name="Tsui H.-C.T."/>
            <person name="Winkler M.E."/>
        </authorList>
    </citation>
    <scope>NUCLEOTIDE SEQUENCE [LARGE SCALE GENOMIC DNA]</scope>
    <source>
        <strain evidence="10 11">BUT-10</strain>
    </source>
</reference>
<dbReference type="PROSITE" id="PS50110">
    <property type="entry name" value="RESPONSE_REGULATORY"/>
    <property type="match status" value="1"/>
</dbReference>
<evidence type="ECO:0000256" key="2">
    <source>
        <dbReference type="ARBA" id="ARBA00023012"/>
    </source>
</evidence>
<dbReference type="GO" id="GO:0006355">
    <property type="term" value="P:regulation of DNA-templated transcription"/>
    <property type="evidence" value="ECO:0007669"/>
    <property type="project" value="InterPro"/>
</dbReference>
<keyword evidence="1 6" id="KW-0597">Phosphoprotein</keyword>
<dbReference type="GO" id="GO:0000156">
    <property type="term" value="F:phosphorelay response regulator activity"/>
    <property type="evidence" value="ECO:0007669"/>
    <property type="project" value="TreeGrafter"/>
</dbReference>
<dbReference type="SMART" id="SM00862">
    <property type="entry name" value="Trans_reg_C"/>
    <property type="match status" value="1"/>
</dbReference>
<dbReference type="SUPFAM" id="SSF52172">
    <property type="entry name" value="CheY-like"/>
    <property type="match status" value="1"/>
</dbReference>
<dbReference type="SMART" id="SM00448">
    <property type="entry name" value="REC"/>
    <property type="match status" value="1"/>
</dbReference>
<evidence type="ECO:0000256" key="1">
    <source>
        <dbReference type="ARBA" id="ARBA00022553"/>
    </source>
</evidence>
<keyword evidence="2" id="KW-0902">Two-component regulatory system</keyword>
<keyword evidence="3" id="KW-0805">Transcription regulation</keyword>
<evidence type="ECO:0000256" key="4">
    <source>
        <dbReference type="ARBA" id="ARBA00023125"/>
    </source>
</evidence>
<feature type="DNA-binding region" description="OmpR/PhoB-type" evidence="7">
    <location>
        <begin position="125"/>
        <end position="223"/>
    </location>
</feature>
<dbReference type="PANTHER" id="PTHR48111:SF76">
    <property type="entry name" value="TWO-COMPONENT RESPONSE REGULATOR"/>
    <property type="match status" value="1"/>
</dbReference>
<dbReference type="Gene3D" id="6.10.250.690">
    <property type="match status" value="1"/>
</dbReference>
<dbReference type="InterPro" id="IPR001789">
    <property type="entry name" value="Sig_transdc_resp-reg_receiver"/>
</dbReference>
<dbReference type="FunFam" id="1.10.10.10:FF:000005">
    <property type="entry name" value="Two-component system response regulator"/>
    <property type="match status" value="1"/>
</dbReference>
<dbReference type="GO" id="GO:0000976">
    <property type="term" value="F:transcription cis-regulatory region binding"/>
    <property type="evidence" value="ECO:0007669"/>
    <property type="project" value="TreeGrafter"/>
</dbReference>
<dbReference type="CDD" id="cd00383">
    <property type="entry name" value="trans_reg_C"/>
    <property type="match status" value="1"/>
</dbReference>
<dbReference type="InterPro" id="IPR001867">
    <property type="entry name" value="OmpR/PhoB-type_DNA-bd"/>
</dbReference>
<dbReference type="GO" id="GO:0032993">
    <property type="term" value="C:protein-DNA complex"/>
    <property type="evidence" value="ECO:0007669"/>
    <property type="project" value="TreeGrafter"/>
</dbReference>
<evidence type="ECO:0000313" key="11">
    <source>
        <dbReference type="Proteomes" id="UP000249524"/>
    </source>
</evidence>
<comment type="caution">
    <text evidence="10">The sequence shown here is derived from an EMBL/GenBank/DDBJ whole genome shotgun (WGS) entry which is preliminary data.</text>
</comment>
<keyword evidence="5" id="KW-0804">Transcription</keyword>
<dbReference type="EMBL" id="QFYS01000001">
    <property type="protein sequence ID" value="RAK69078.1"/>
    <property type="molecule type" value="Genomic_DNA"/>
</dbReference>
<evidence type="ECO:0000259" key="8">
    <source>
        <dbReference type="PROSITE" id="PS50110"/>
    </source>
</evidence>
<dbReference type="Proteomes" id="UP000249524">
    <property type="component" value="Unassembled WGS sequence"/>
</dbReference>
<dbReference type="InterPro" id="IPR039420">
    <property type="entry name" value="WalR-like"/>
</dbReference>
<dbReference type="InterPro" id="IPR036388">
    <property type="entry name" value="WH-like_DNA-bd_sf"/>
</dbReference>
<protein>
    <submittedName>
        <fullName evidence="10">DNA-binding response regulator</fullName>
    </submittedName>
</protein>
<dbReference type="Gene3D" id="1.10.10.10">
    <property type="entry name" value="Winged helix-like DNA-binding domain superfamily/Winged helix DNA-binding domain"/>
    <property type="match status" value="1"/>
</dbReference>
<feature type="domain" description="OmpR/PhoB-type" evidence="9">
    <location>
        <begin position="125"/>
        <end position="223"/>
    </location>
</feature>
<proteinExistence type="predicted"/>
<keyword evidence="4 7" id="KW-0238">DNA-binding</keyword>
<feature type="modified residue" description="4-aspartylphosphate" evidence="6">
    <location>
        <position position="51"/>
    </location>
</feature>
<keyword evidence="11" id="KW-1185">Reference proteome</keyword>
<dbReference type="Pfam" id="PF00072">
    <property type="entry name" value="Response_reg"/>
    <property type="match status" value="1"/>
</dbReference>
<sequence>MHVLVVEDDARVAGHIVKGLKAEGWLVDHVADGREALYRVAAESYDVIILDRMLPHVDGLKILQTMRATGDGTPVLILSALGDVDNRVKGLRAGGDDYLTKPFAFSELLARVEALSRRKGVVQETTELGLADLHMNLLTRTVTRGGKTIDLTVREFALLEYLLRSAGRVVSRSMLLEAVWDYNFDPQTNIIDQHVSRLRQKIDKDFSPPLLQTIRGAGYSLRA</sequence>
<name>A0A328BVI9_9CAUL</name>
<dbReference type="Gene3D" id="3.40.50.2300">
    <property type="match status" value="1"/>
</dbReference>
<evidence type="ECO:0000259" key="9">
    <source>
        <dbReference type="PROSITE" id="PS51755"/>
    </source>
</evidence>